<dbReference type="PROSITE" id="PS50850">
    <property type="entry name" value="MFS"/>
    <property type="match status" value="1"/>
</dbReference>
<evidence type="ECO:0000256" key="2">
    <source>
        <dbReference type="ARBA" id="ARBA00022692"/>
    </source>
</evidence>
<keyword evidence="8" id="KW-1185">Reference proteome</keyword>
<feature type="transmembrane region" description="Helical" evidence="5">
    <location>
        <begin position="158"/>
        <end position="182"/>
    </location>
</feature>
<feature type="transmembrane region" description="Helical" evidence="5">
    <location>
        <begin position="357"/>
        <end position="374"/>
    </location>
</feature>
<dbReference type="KEGG" id="sen:SACE_7328"/>
<dbReference type="InterPro" id="IPR020846">
    <property type="entry name" value="MFS_dom"/>
</dbReference>
<feature type="transmembrane region" description="Helical" evidence="5">
    <location>
        <begin position="290"/>
        <end position="311"/>
    </location>
</feature>
<feature type="transmembrane region" description="Helical" evidence="5">
    <location>
        <begin position="317"/>
        <end position="336"/>
    </location>
</feature>
<keyword evidence="4 5" id="KW-0472">Membrane</keyword>
<dbReference type="PRINTS" id="PR01035">
    <property type="entry name" value="TCRTETA"/>
</dbReference>
<dbReference type="CDD" id="cd17474">
    <property type="entry name" value="MFS_YfmO_like"/>
    <property type="match status" value="1"/>
</dbReference>
<organism evidence="7 8">
    <name type="scientific">Saccharopolyspora erythraea (strain ATCC 11635 / DSM 40517 / JCM 4748 / NBRC 13426 / NCIMB 8594 / NRRL 2338)</name>
    <dbReference type="NCBI Taxonomy" id="405948"/>
    <lineage>
        <taxon>Bacteria</taxon>
        <taxon>Bacillati</taxon>
        <taxon>Actinomycetota</taxon>
        <taxon>Actinomycetes</taxon>
        <taxon>Pseudonocardiales</taxon>
        <taxon>Pseudonocardiaceae</taxon>
        <taxon>Saccharopolyspora</taxon>
    </lineage>
</organism>
<feature type="transmembrane region" description="Helical" evidence="5">
    <location>
        <begin position="380"/>
        <end position="400"/>
    </location>
</feature>
<dbReference type="PANTHER" id="PTHR43683">
    <property type="entry name" value="MULTIDRUG EFFLUX PROTEIN YFMO"/>
    <property type="match status" value="1"/>
</dbReference>
<evidence type="ECO:0000256" key="4">
    <source>
        <dbReference type="ARBA" id="ARBA00023136"/>
    </source>
</evidence>
<proteinExistence type="predicted"/>
<name>A4FR10_SACEN</name>
<evidence type="ECO:0000259" key="6">
    <source>
        <dbReference type="PROSITE" id="PS50850"/>
    </source>
</evidence>
<feature type="transmembrane region" description="Helical" evidence="5">
    <location>
        <begin position="232"/>
        <end position="253"/>
    </location>
</feature>
<evidence type="ECO:0000313" key="8">
    <source>
        <dbReference type="Proteomes" id="UP000006728"/>
    </source>
</evidence>
<dbReference type="Gene3D" id="1.20.1250.20">
    <property type="entry name" value="MFS general substrate transporter like domains"/>
    <property type="match status" value="1"/>
</dbReference>
<evidence type="ECO:0000313" key="7">
    <source>
        <dbReference type="EMBL" id="CAM06485.1"/>
    </source>
</evidence>
<feature type="transmembrane region" description="Helical" evidence="5">
    <location>
        <begin position="131"/>
        <end position="151"/>
    </location>
</feature>
<gene>
    <name evidence="7" type="ordered locus">SACE_7328</name>
</gene>
<feature type="transmembrane region" description="Helical" evidence="5">
    <location>
        <begin position="259"/>
        <end position="283"/>
    </location>
</feature>
<reference evidence="7 8" key="1">
    <citation type="journal article" date="2007" name="Nat. Biotechnol.">
        <title>Complete genome sequence of the erythromycin-producing bacterium Saccharopolyspora erythraea NRRL23338.</title>
        <authorList>
            <person name="Oliynyk M."/>
            <person name="Samborskyy M."/>
            <person name="Lester J.B."/>
            <person name="Mironenko T."/>
            <person name="Scott N."/>
            <person name="Dickens S."/>
            <person name="Haydock S.F."/>
            <person name="Leadlay P.F."/>
        </authorList>
    </citation>
    <scope>NUCLEOTIDE SEQUENCE [LARGE SCALE GENOMIC DNA]</scope>
    <source>
        <strain evidence="8">ATCC 11635 / DSM 40517 / JCM 4748 / NBRC 13426 / NCIMB 8594 / NRRL 2338</strain>
    </source>
</reference>
<dbReference type="eggNOG" id="COG2814">
    <property type="taxonomic scope" value="Bacteria"/>
</dbReference>
<feature type="transmembrane region" description="Helical" evidence="5">
    <location>
        <begin position="34"/>
        <end position="52"/>
    </location>
</feature>
<keyword evidence="2 5" id="KW-0812">Transmembrane</keyword>
<comment type="subcellular location">
    <subcellularLocation>
        <location evidence="1">Cell membrane</location>
        <topology evidence="1">Multi-pass membrane protein</topology>
    </subcellularLocation>
</comment>
<dbReference type="SUPFAM" id="SSF103473">
    <property type="entry name" value="MFS general substrate transporter"/>
    <property type="match status" value="1"/>
</dbReference>
<dbReference type="AlphaFoldDB" id="A4FR10"/>
<dbReference type="HOGENOM" id="CLU_033995_0_0_11"/>
<evidence type="ECO:0000256" key="3">
    <source>
        <dbReference type="ARBA" id="ARBA00022989"/>
    </source>
</evidence>
<dbReference type="EMBL" id="AM420293">
    <property type="protein sequence ID" value="CAM06485.1"/>
    <property type="molecule type" value="Genomic_DNA"/>
</dbReference>
<dbReference type="InterPro" id="IPR053200">
    <property type="entry name" value="YfmO-like"/>
</dbReference>
<sequence length="422" mass="43275">MQTNYSSRESWEWRPMSGAHDVRLLDVFKGQPKAVWITAFAAVIAFMGIGLVDPILLSIAEALNAGPEQVTLLFSSYLGVQVVAMLITGAFSARFGAKRTVVTGLVLIVLATLACALAGSIGQLVALRAVWGLGNAFFIATALSVIVGAASGGQQAAILLYEAALGIGLSTGPLLGALLGNISWRGPFAGTAVLMAIALILSAGFLPKDGDRSQRQPVRLLDPIRALRHGGLLRTALGSALYTAAFFTVLAWSPFVLEFGAIAVGLVFFGWGLCVAVAGVTLAPKVAARFGEAGGTVLAVLIYAALLAVMAVGSKPVVVVAVILSGLASGLLNTLFTGTAMSISSAPRPVASAGYNFCRWFGGALAATLVGHIAEWTGAPQAPFVVGAAACVLAAGLLVVDLRPKADPHQVPVEAALVGEEF</sequence>
<keyword evidence="3 5" id="KW-1133">Transmembrane helix</keyword>
<dbReference type="InterPro" id="IPR011701">
    <property type="entry name" value="MFS"/>
</dbReference>
<protein>
    <submittedName>
        <fullName evidence="7">Multidrug resistance efflux transporter</fullName>
    </submittedName>
</protein>
<dbReference type="GO" id="GO:0022857">
    <property type="term" value="F:transmembrane transporter activity"/>
    <property type="evidence" value="ECO:0007669"/>
    <property type="project" value="InterPro"/>
</dbReference>
<accession>A4FR10</accession>
<dbReference type="PANTHER" id="PTHR43683:SF1">
    <property type="entry name" value="MULTIDRUG EFFLUX PROTEIN YFMO"/>
    <property type="match status" value="1"/>
</dbReference>
<evidence type="ECO:0000256" key="1">
    <source>
        <dbReference type="ARBA" id="ARBA00004651"/>
    </source>
</evidence>
<feature type="transmembrane region" description="Helical" evidence="5">
    <location>
        <begin position="105"/>
        <end position="125"/>
    </location>
</feature>
<dbReference type="Proteomes" id="UP000006728">
    <property type="component" value="Chromosome"/>
</dbReference>
<feature type="domain" description="Major facilitator superfamily (MFS) profile" evidence="6">
    <location>
        <begin position="34"/>
        <end position="406"/>
    </location>
</feature>
<dbReference type="InterPro" id="IPR036259">
    <property type="entry name" value="MFS_trans_sf"/>
</dbReference>
<evidence type="ECO:0000256" key="5">
    <source>
        <dbReference type="SAM" id="Phobius"/>
    </source>
</evidence>
<dbReference type="GO" id="GO:0005886">
    <property type="term" value="C:plasma membrane"/>
    <property type="evidence" value="ECO:0007669"/>
    <property type="project" value="UniProtKB-SubCell"/>
</dbReference>
<feature type="transmembrane region" description="Helical" evidence="5">
    <location>
        <begin position="72"/>
        <end position="93"/>
    </location>
</feature>
<dbReference type="InterPro" id="IPR001958">
    <property type="entry name" value="Tet-R_TetA/multi-R_MdtG-like"/>
</dbReference>
<dbReference type="STRING" id="405948.SACE_7328"/>
<dbReference type="Pfam" id="PF07690">
    <property type="entry name" value="MFS_1"/>
    <property type="match status" value="1"/>
</dbReference>
<feature type="transmembrane region" description="Helical" evidence="5">
    <location>
        <begin position="188"/>
        <end position="206"/>
    </location>
</feature>